<evidence type="ECO:0000259" key="1">
    <source>
        <dbReference type="Pfam" id="PF01510"/>
    </source>
</evidence>
<evidence type="ECO:0000313" key="2">
    <source>
        <dbReference type="EMBL" id="KIP60517.1"/>
    </source>
</evidence>
<dbReference type="AlphaFoldDB" id="A0A0D0HAT4"/>
<keyword evidence="3" id="KW-1185">Reference proteome</keyword>
<reference evidence="2 3" key="1">
    <citation type="submission" date="2015-01" db="EMBL/GenBank/DDBJ databases">
        <title>Comparative genomics of non-oral Prevotella species.</title>
        <authorList>
            <person name="Accetto T."/>
            <person name="Nograsek B."/>
            <person name="Avgustin G."/>
        </authorList>
    </citation>
    <scope>NUCLEOTIDE SEQUENCE [LARGE SCALE GENOMIC DNA]</scope>
    <source>
        <strain evidence="2 3">P5-119</strain>
    </source>
</reference>
<dbReference type="EMBL" id="JXQK01000080">
    <property type="protein sequence ID" value="KIP60517.1"/>
    <property type="molecule type" value="Genomic_DNA"/>
</dbReference>
<evidence type="ECO:0000313" key="3">
    <source>
        <dbReference type="Proteomes" id="UP000032046"/>
    </source>
</evidence>
<dbReference type="InterPro" id="IPR002502">
    <property type="entry name" value="Amidase_domain"/>
</dbReference>
<dbReference type="Gene3D" id="3.40.80.10">
    <property type="entry name" value="Peptidoglycan recognition protein-like"/>
    <property type="match status" value="1"/>
</dbReference>
<dbReference type="SUPFAM" id="SSF55846">
    <property type="entry name" value="N-acetylmuramoyl-L-alanine amidase-like"/>
    <property type="match status" value="1"/>
</dbReference>
<name>A0A0D0HAT4_9BACT</name>
<dbReference type="CDD" id="cd06583">
    <property type="entry name" value="PGRP"/>
    <property type="match status" value="1"/>
</dbReference>
<dbReference type="Pfam" id="PF01510">
    <property type="entry name" value="Amidase_2"/>
    <property type="match status" value="1"/>
</dbReference>
<comment type="caution">
    <text evidence="2">The sequence shown here is derived from an EMBL/GenBank/DDBJ whole genome shotgun (WGS) entry which is preliminary data.</text>
</comment>
<proteinExistence type="predicted"/>
<dbReference type="InterPro" id="IPR036505">
    <property type="entry name" value="Amidase/PGRP_sf"/>
</dbReference>
<gene>
    <name evidence="2" type="ORF">ST44_10960</name>
</gene>
<dbReference type="STRING" id="1602171.ST44_10960"/>
<sequence>MRNIKRIFIHCTASSRKTSIEQLLAEFKSRGWHAPGYHYVAMPDGRMVKLLDEEKVSNGVRGYNQSAINIAYVGGIDAKGSPTDNRTIEQKAAIVHLLIELRSRYPNALIMGHRDIWGANNPKAWQKACPCFNATREYGAI</sequence>
<dbReference type="GO" id="GO:0009253">
    <property type="term" value="P:peptidoglycan catabolic process"/>
    <property type="evidence" value="ECO:0007669"/>
    <property type="project" value="InterPro"/>
</dbReference>
<accession>A0A0D0HAT4</accession>
<protein>
    <submittedName>
        <fullName evidence="2">N-acetylmuramoyl-L-alanine amidase</fullName>
    </submittedName>
</protein>
<dbReference type="GeneID" id="93484184"/>
<dbReference type="Proteomes" id="UP000032046">
    <property type="component" value="Unassembled WGS sequence"/>
</dbReference>
<dbReference type="RefSeq" id="WP_042519966.1">
    <property type="nucleotide sequence ID" value="NZ_JAXJLY010000063.1"/>
</dbReference>
<feature type="domain" description="N-acetylmuramoyl-L-alanine amidase" evidence="1">
    <location>
        <begin position="2"/>
        <end position="130"/>
    </location>
</feature>
<organism evidence="2 3">
    <name type="scientific">Prevotella pectinovora</name>
    <dbReference type="NCBI Taxonomy" id="1602169"/>
    <lineage>
        <taxon>Bacteria</taxon>
        <taxon>Pseudomonadati</taxon>
        <taxon>Bacteroidota</taxon>
        <taxon>Bacteroidia</taxon>
        <taxon>Bacteroidales</taxon>
        <taxon>Prevotellaceae</taxon>
        <taxon>Prevotella</taxon>
    </lineage>
</organism>
<dbReference type="GO" id="GO:0008745">
    <property type="term" value="F:N-acetylmuramoyl-L-alanine amidase activity"/>
    <property type="evidence" value="ECO:0007669"/>
    <property type="project" value="InterPro"/>
</dbReference>